<feature type="transmembrane region" description="Helical" evidence="1">
    <location>
        <begin position="318"/>
        <end position="340"/>
    </location>
</feature>
<keyword evidence="1" id="KW-1133">Transmembrane helix</keyword>
<name>A0A9Q1JLP9_9CARY</name>
<evidence type="ECO:0000313" key="2">
    <source>
        <dbReference type="EMBL" id="KAJ8423080.1"/>
    </source>
</evidence>
<dbReference type="EMBL" id="JAKOGI010002061">
    <property type="protein sequence ID" value="KAJ8423080.1"/>
    <property type="molecule type" value="Genomic_DNA"/>
</dbReference>
<keyword evidence="1" id="KW-0472">Membrane</keyword>
<organism evidence="2 3">
    <name type="scientific">Carnegiea gigantea</name>
    <dbReference type="NCBI Taxonomy" id="171969"/>
    <lineage>
        <taxon>Eukaryota</taxon>
        <taxon>Viridiplantae</taxon>
        <taxon>Streptophyta</taxon>
        <taxon>Embryophyta</taxon>
        <taxon>Tracheophyta</taxon>
        <taxon>Spermatophyta</taxon>
        <taxon>Magnoliopsida</taxon>
        <taxon>eudicotyledons</taxon>
        <taxon>Gunneridae</taxon>
        <taxon>Pentapetalae</taxon>
        <taxon>Caryophyllales</taxon>
        <taxon>Cactineae</taxon>
        <taxon>Cactaceae</taxon>
        <taxon>Cactoideae</taxon>
        <taxon>Echinocereeae</taxon>
        <taxon>Carnegiea</taxon>
    </lineage>
</organism>
<proteinExistence type="predicted"/>
<gene>
    <name evidence="2" type="ORF">Cgig2_032280</name>
</gene>
<accession>A0A9Q1JLP9</accession>
<dbReference type="PANTHER" id="PTHR33240">
    <property type="entry name" value="OS08G0508500 PROTEIN"/>
    <property type="match status" value="1"/>
</dbReference>
<evidence type="ECO:0000256" key="1">
    <source>
        <dbReference type="SAM" id="Phobius"/>
    </source>
</evidence>
<evidence type="ECO:0000313" key="3">
    <source>
        <dbReference type="Proteomes" id="UP001153076"/>
    </source>
</evidence>
<keyword evidence="3" id="KW-1185">Reference proteome</keyword>
<dbReference type="Proteomes" id="UP001153076">
    <property type="component" value="Unassembled WGS sequence"/>
</dbReference>
<comment type="caution">
    <text evidence="2">The sequence shown here is derived from an EMBL/GenBank/DDBJ whole genome shotgun (WGS) entry which is preliminary data.</text>
</comment>
<sequence length="345" mass="38351">MAKCCELKKAFHELAIEGQIDHFLKTGPRFLRREQEPAQPRLQDKECFTKVMATITRGYAEGMMRSAWKAQLRGTQQVLTVEQGARVTVPTTVFGGRETPRYASPHNDPLVIEMKVASAIVRRILIDKGTSVDFLVADVPKTYNIILGRPNLHKVKAIIAPYLLQLQFEADEESVGTPIGASGPKGTKKETLKKSHIGPPTIVAALIIRSLGLSVQRVGLFAFQTIPLAGRWVEHHFFGFLALDLNLDLDSLALIHIVEVGLKVVILLEVLSQCHQDLAQVHYGVLTTLLIALLLDLGHSLSPRSCLNLSFRKRLIQLALQIFFLSLPGIFLFFHLLLALRVLGH</sequence>
<reference evidence="2" key="1">
    <citation type="submission" date="2022-04" db="EMBL/GenBank/DDBJ databases">
        <title>Carnegiea gigantea Genome sequencing and assembly v2.</title>
        <authorList>
            <person name="Copetti D."/>
            <person name="Sanderson M.J."/>
            <person name="Burquez A."/>
            <person name="Wojciechowski M.F."/>
        </authorList>
    </citation>
    <scope>NUCLEOTIDE SEQUENCE</scope>
    <source>
        <strain evidence="2">SGP5-SGP5p</strain>
        <tissue evidence="2">Aerial part</tissue>
    </source>
</reference>
<dbReference type="AlphaFoldDB" id="A0A9Q1JLP9"/>
<dbReference type="PANTHER" id="PTHR33240:SF17">
    <property type="entry name" value="EUKARYOTIC PEPTIDE CHAIN RELEASE FACTOR GTP-BINDING SUBUNIT-LIKE"/>
    <property type="match status" value="1"/>
</dbReference>
<protein>
    <submittedName>
        <fullName evidence="2">Uncharacterized protein</fullName>
    </submittedName>
</protein>
<keyword evidence="1" id="KW-0812">Transmembrane</keyword>